<keyword evidence="2" id="KW-1185">Reference proteome</keyword>
<evidence type="ECO:0000313" key="1">
    <source>
        <dbReference type="EMBL" id="QGU27121.1"/>
    </source>
</evidence>
<dbReference type="OrthoDB" id="9773478at2"/>
<dbReference type="PANTHER" id="PTHR30292:SF0">
    <property type="entry name" value="5-OXOPROLINASE SUBUNIT A"/>
    <property type="match status" value="1"/>
</dbReference>
<dbReference type="EMBL" id="CP032550">
    <property type="protein sequence ID" value="QGU27121.1"/>
    <property type="molecule type" value="Genomic_DNA"/>
</dbReference>
<protein>
    <submittedName>
        <fullName evidence="1">LamB/YcsF family protein</fullName>
    </submittedName>
</protein>
<dbReference type="PANTHER" id="PTHR30292">
    <property type="entry name" value="UNCHARACTERIZED PROTEIN YBGL-RELATED"/>
    <property type="match status" value="1"/>
</dbReference>
<gene>
    <name evidence="1" type="ORF">D7D94_05165</name>
</gene>
<dbReference type="GO" id="GO:0005975">
    <property type="term" value="P:carbohydrate metabolic process"/>
    <property type="evidence" value="ECO:0007669"/>
    <property type="project" value="InterPro"/>
</dbReference>
<proteinExistence type="predicted"/>
<dbReference type="Pfam" id="PF03746">
    <property type="entry name" value="LamB_YcsF"/>
    <property type="match status" value="1"/>
</dbReference>
<dbReference type="AlphaFoldDB" id="A0A6I6E631"/>
<organism evidence="1 2">
    <name type="scientific">Microbacterium oryzae</name>
    <dbReference type="NCBI Taxonomy" id="743009"/>
    <lineage>
        <taxon>Bacteria</taxon>
        <taxon>Bacillati</taxon>
        <taxon>Actinomycetota</taxon>
        <taxon>Actinomycetes</taxon>
        <taxon>Micrococcales</taxon>
        <taxon>Microbacteriaceae</taxon>
        <taxon>Microbacterium</taxon>
    </lineage>
</organism>
<dbReference type="SUPFAM" id="SSF88713">
    <property type="entry name" value="Glycoside hydrolase/deacetylase"/>
    <property type="match status" value="1"/>
</dbReference>
<evidence type="ECO:0000313" key="2">
    <source>
        <dbReference type="Proteomes" id="UP000422989"/>
    </source>
</evidence>
<dbReference type="Proteomes" id="UP000422989">
    <property type="component" value="Chromosome"/>
</dbReference>
<dbReference type="NCBIfam" id="NF003816">
    <property type="entry name" value="PRK05406.1-5"/>
    <property type="match status" value="1"/>
</dbReference>
<dbReference type="CDD" id="cd10787">
    <property type="entry name" value="LamB_YcsF_like"/>
    <property type="match status" value="1"/>
</dbReference>
<sequence>MAVAHRGAVIDLNSDLGENAPGRVVSDDEAMLDVVTSANVSCGAHAGTADGIRSTLAAAARRGVVVGAHPGYRDLEGFGRRSLDVDAAALQADLEGQLADLVPMAGAAGTRVRYVKPHGALYNDAVADASRARTVVAAVRAVDPTLPVLGLPGSALLDAAQRAGLGTATEAFADRGYLASGALVPRGQPGAVLHGVDEVARRMARLVRDGQVAAVDGTALRLRADSICVHGDSPGAVAMAVAVRRALEAEGIPLAPFAP</sequence>
<dbReference type="InterPro" id="IPR005501">
    <property type="entry name" value="LamB/YcsF/PxpA-like"/>
</dbReference>
<dbReference type="Gene3D" id="3.20.20.370">
    <property type="entry name" value="Glycoside hydrolase/deacetylase"/>
    <property type="match status" value="1"/>
</dbReference>
<dbReference type="InterPro" id="IPR011330">
    <property type="entry name" value="Glyco_hydro/deAcase_b/a-brl"/>
</dbReference>
<name>A0A6I6E631_9MICO</name>
<dbReference type="RefSeq" id="WP_156241613.1">
    <property type="nucleotide sequence ID" value="NZ_BAAAZL010000006.1"/>
</dbReference>
<dbReference type="NCBIfam" id="NF003814">
    <property type="entry name" value="PRK05406.1-3"/>
    <property type="match status" value="1"/>
</dbReference>
<reference evidence="1 2" key="1">
    <citation type="submission" date="2018-09" db="EMBL/GenBank/DDBJ databases">
        <title>Whole genome sequencing of Microbacterium oryzae strain MB-10T.</title>
        <authorList>
            <person name="Das S.K."/>
        </authorList>
    </citation>
    <scope>NUCLEOTIDE SEQUENCE [LARGE SCALE GENOMIC DNA]</scope>
    <source>
        <strain evidence="1 2">MB-10</strain>
    </source>
</reference>
<accession>A0A6I6E631</accession>
<dbReference type="KEGG" id="moj:D7D94_05165"/>